<keyword evidence="4" id="KW-0028">Amino-acid biosynthesis</keyword>
<dbReference type="GO" id="GO:0071949">
    <property type="term" value="F:FAD binding"/>
    <property type="evidence" value="ECO:0007669"/>
    <property type="project" value="TreeGrafter"/>
</dbReference>
<evidence type="ECO:0000256" key="4">
    <source>
        <dbReference type="ARBA" id="ARBA00022605"/>
    </source>
</evidence>
<evidence type="ECO:0000256" key="11">
    <source>
        <dbReference type="ARBA" id="ARBA00048628"/>
    </source>
</evidence>
<dbReference type="Pfam" id="PF02219">
    <property type="entry name" value="MTHFR"/>
    <property type="match status" value="1"/>
</dbReference>
<keyword evidence="5 12" id="KW-0285">Flavoprotein</keyword>
<evidence type="ECO:0000256" key="1">
    <source>
        <dbReference type="ARBA" id="ARBA00001974"/>
    </source>
</evidence>
<dbReference type="InterPro" id="IPR003171">
    <property type="entry name" value="Mehydrof_redctse-like"/>
</dbReference>
<dbReference type="GO" id="GO:0035999">
    <property type="term" value="P:tetrahydrofolate interconversion"/>
    <property type="evidence" value="ECO:0007669"/>
    <property type="project" value="TreeGrafter"/>
</dbReference>
<evidence type="ECO:0000313" key="13">
    <source>
        <dbReference type="EMBL" id="XCG62208.1"/>
    </source>
</evidence>
<gene>
    <name evidence="13" type="primary">metF</name>
    <name evidence="13" type="ORF">ABLG96_13105</name>
</gene>
<evidence type="ECO:0000256" key="12">
    <source>
        <dbReference type="RuleBase" id="RU003862"/>
    </source>
</evidence>
<comment type="pathway">
    <text evidence="10">Amino-acid biosynthesis; L-methionine biosynthesis via de novo pathway.</text>
</comment>
<name>A0AAU8DLJ1_9ACTN</name>
<dbReference type="RefSeq" id="WP_353647823.1">
    <property type="nucleotide sequence ID" value="NZ_CP159218.1"/>
</dbReference>
<comment type="catalytic activity">
    <reaction evidence="11">
        <text>(6S)-5-methyl-5,6,7,8-tetrahydrofolate + NAD(+) = (6R)-5,10-methylene-5,6,7,8-tetrahydrofolate + NADH + H(+)</text>
        <dbReference type="Rhea" id="RHEA:19821"/>
        <dbReference type="ChEBI" id="CHEBI:15378"/>
        <dbReference type="ChEBI" id="CHEBI:15636"/>
        <dbReference type="ChEBI" id="CHEBI:18608"/>
        <dbReference type="ChEBI" id="CHEBI:57540"/>
        <dbReference type="ChEBI" id="CHEBI:57945"/>
        <dbReference type="EC" id="1.5.1.54"/>
    </reaction>
    <physiologicalReaction direction="right-to-left" evidence="11">
        <dbReference type="Rhea" id="RHEA:19823"/>
    </physiologicalReaction>
</comment>
<dbReference type="InterPro" id="IPR004620">
    <property type="entry name" value="MTHF_reductase_bac"/>
</dbReference>
<evidence type="ECO:0000256" key="3">
    <source>
        <dbReference type="ARBA" id="ARBA00006743"/>
    </source>
</evidence>
<comment type="pathway">
    <text evidence="2 12">One-carbon metabolism; tetrahydrofolate interconversion.</text>
</comment>
<dbReference type="GO" id="GO:0005829">
    <property type="term" value="C:cytosol"/>
    <property type="evidence" value="ECO:0007669"/>
    <property type="project" value="InterPro"/>
</dbReference>
<evidence type="ECO:0000256" key="9">
    <source>
        <dbReference type="ARBA" id="ARBA00023167"/>
    </source>
</evidence>
<evidence type="ECO:0000256" key="8">
    <source>
        <dbReference type="ARBA" id="ARBA00023027"/>
    </source>
</evidence>
<keyword evidence="9" id="KW-0486">Methionine biosynthesis</keyword>
<dbReference type="EC" id="1.5.1.54" evidence="12"/>
<dbReference type="InterPro" id="IPR029041">
    <property type="entry name" value="FAD-linked_oxidoreductase-like"/>
</dbReference>
<evidence type="ECO:0000256" key="2">
    <source>
        <dbReference type="ARBA" id="ARBA00004777"/>
    </source>
</evidence>
<dbReference type="GO" id="GO:0106312">
    <property type="term" value="F:methylenetetrahydrofolate reductase (NADH) activity"/>
    <property type="evidence" value="ECO:0007669"/>
    <property type="project" value="UniProtKB-EC"/>
</dbReference>
<reference evidence="13" key="1">
    <citation type="submission" date="2024-05" db="EMBL/GenBank/DDBJ databases">
        <authorList>
            <person name="Cai S.Y."/>
            <person name="Jin L.M."/>
            <person name="Li H.R."/>
        </authorList>
    </citation>
    <scope>NUCLEOTIDE SEQUENCE</scope>
    <source>
        <strain evidence="13">A5-74</strain>
    </source>
</reference>
<keyword evidence="6 12" id="KW-0274">FAD</keyword>
<dbReference type="GO" id="GO:0009086">
    <property type="term" value="P:methionine biosynthetic process"/>
    <property type="evidence" value="ECO:0007669"/>
    <property type="project" value="UniProtKB-KW"/>
</dbReference>
<evidence type="ECO:0000256" key="7">
    <source>
        <dbReference type="ARBA" id="ARBA00023002"/>
    </source>
</evidence>
<protein>
    <recommendedName>
        <fullName evidence="12">Methylenetetrahydrofolate reductase</fullName>
        <ecNumber evidence="12">1.5.1.54</ecNumber>
    </recommendedName>
</protein>
<dbReference type="NCBIfam" id="TIGR00676">
    <property type="entry name" value="fadh2"/>
    <property type="match status" value="1"/>
</dbReference>
<comment type="cofactor">
    <cofactor evidence="1 12">
        <name>FAD</name>
        <dbReference type="ChEBI" id="CHEBI:57692"/>
    </cofactor>
</comment>
<dbReference type="EMBL" id="CP159218">
    <property type="protein sequence ID" value="XCG62208.1"/>
    <property type="molecule type" value="Genomic_DNA"/>
</dbReference>
<dbReference type="CDD" id="cd00537">
    <property type="entry name" value="MTHFR"/>
    <property type="match status" value="1"/>
</dbReference>
<proteinExistence type="inferred from homology"/>
<sequence length="293" mass="31736">MPTVSETLLGPERKFSVEFMPPRSDDEEDGLWLAVRRLEALRPAFVSVTYGAGGSRRDRTIRITERIAEETTLLPVAHLTAVGHSVAELRHVIGSYAAGGVTNVLALRGDPPGDPMGEWTAHPQGLSYASELVGLVRSLGDFSVGVAAFPEKHPRSPDVETDTRFFLDKIRAGAEYGITQMLFSADDHLRLRDRVVAAGGDVPLLPGIMPIISLRRLERICALSGQSTPRDLAEKLGAAADPASARAVGMDHAIDLCRRLQDEGVPALHFYTFNRAGAVTEVLRALDMIPARV</sequence>
<comment type="similarity">
    <text evidence="3 12">Belongs to the methylenetetrahydrofolate reductase family.</text>
</comment>
<organism evidence="13">
    <name type="scientific">Nakamurella sp. A5-74</name>
    <dbReference type="NCBI Taxonomy" id="3158264"/>
    <lineage>
        <taxon>Bacteria</taxon>
        <taxon>Bacillati</taxon>
        <taxon>Actinomycetota</taxon>
        <taxon>Actinomycetes</taxon>
        <taxon>Nakamurellales</taxon>
        <taxon>Nakamurellaceae</taxon>
        <taxon>Nakamurella</taxon>
    </lineage>
</organism>
<accession>A0AAU8DLJ1</accession>
<evidence type="ECO:0000256" key="6">
    <source>
        <dbReference type="ARBA" id="ARBA00022827"/>
    </source>
</evidence>
<dbReference type="PANTHER" id="PTHR45754">
    <property type="entry name" value="METHYLENETETRAHYDROFOLATE REDUCTASE"/>
    <property type="match status" value="1"/>
</dbReference>
<dbReference type="AlphaFoldDB" id="A0AAU8DLJ1"/>
<keyword evidence="7 12" id="KW-0560">Oxidoreductase</keyword>
<dbReference type="Gene3D" id="3.20.20.220">
    <property type="match status" value="1"/>
</dbReference>
<dbReference type="PANTHER" id="PTHR45754:SF3">
    <property type="entry name" value="METHYLENETETRAHYDROFOLATE REDUCTASE (NADPH)"/>
    <property type="match status" value="1"/>
</dbReference>
<keyword evidence="8" id="KW-0520">NAD</keyword>
<evidence type="ECO:0000256" key="10">
    <source>
        <dbReference type="ARBA" id="ARBA00034478"/>
    </source>
</evidence>
<evidence type="ECO:0000256" key="5">
    <source>
        <dbReference type="ARBA" id="ARBA00022630"/>
    </source>
</evidence>
<dbReference type="SUPFAM" id="SSF51730">
    <property type="entry name" value="FAD-linked oxidoreductase"/>
    <property type="match status" value="1"/>
</dbReference>